<feature type="modified residue" description="4-aspartylphosphate" evidence="1">
    <location>
        <position position="278"/>
    </location>
</feature>
<keyword evidence="5" id="KW-0689">Ribosomal protein</keyword>
<dbReference type="GO" id="GO:0016799">
    <property type="term" value="F:hydrolase activity, hydrolyzing N-glycosyl compounds"/>
    <property type="evidence" value="ECO:0007669"/>
    <property type="project" value="InterPro"/>
</dbReference>
<evidence type="ECO:0000259" key="4">
    <source>
        <dbReference type="PROSITE" id="PS50930"/>
    </source>
</evidence>
<dbReference type="GO" id="GO:0003684">
    <property type="term" value="F:damaged DNA binding"/>
    <property type="evidence" value="ECO:0007669"/>
    <property type="project" value="InterPro"/>
</dbReference>
<keyword evidence="5" id="KW-0687">Ribonucleoprotein</keyword>
<sequence length="464" mass="51635">MLRTALTGGDGFDLTEAGTTKRLAVHLVHDPQEVPGVARLGPDPLAEDFGPEEFAALLAGERRQIKGALRDQSLIAGIGNSYSDEILHAARTSPFKPTRNLTPDETAALYTAMRTTPRRGRRTLPRPRRRQAESREEERPARPRPHRRTLPRLRRHHPRGLLQRLLPPVLPHLPDRREAPRRPTPVETAHIATEGPRGERHCPKRARHRSHRLRRMLRVLAVDDEEPALGELLYLLRADPRVRTAEGAGDATAALRRIGRALETGPDGDDGIDVVFLDIHMPGLTGLDVARLLAGFARPPLVVFVTAHEGFALQAFDLKAVDYVLKPVRRERLAEAVRRVHELVHATAAPAPAAPEQIPVELGGVTRFVPVDDIAYVEAHGDYARLHTDHGSHLVRIPLSTLEERWASRGFVRIHRSHLVALARIDELRLDGGATSVRLGDTDLAVSRRHARHLRDLLMRRAGG</sequence>
<dbReference type="InterPro" id="IPR011006">
    <property type="entry name" value="CheY-like_superfamily"/>
</dbReference>
<dbReference type="SUPFAM" id="SSF52172">
    <property type="entry name" value="CheY-like"/>
    <property type="match status" value="1"/>
</dbReference>
<protein>
    <submittedName>
        <fullName evidence="5">DNA-binding LytR/AlgR family response regulator/ribosomal protein S13</fullName>
    </submittedName>
</protein>
<dbReference type="InterPro" id="IPR046947">
    <property type="entry name" value="LytR-like"/>
</dbReference>
<dbReference type="Pfam" id="PF04397">
    <property type="entry name" value="LytTR"/>
    <property type="match status" value="1"/>
</dbReference>
<dbReference type="GO" id="GO:0006284">
    <property type="term" value="P:base-excision repair"/>
    <property type="evidence" value="ECO:0007669"/>
    <property type="project" value="InterPro"/>
</dbReference>
<accession>A0A7W7XG34</accession>
<dbReference type="PROSITE" id="PS50930">
    <property type="entry name" value="HTH_LYTTR"/>
    <property type="match status" value="1"/>
</dbReference>
<dbReference type="SUPFAM" id="SSF46946">
    <property type="entry name" value="S13-like H2TH domain"/>
    <property type="match status" value="1"/>
</dbReference>
<evidence type="ECO:0000313" key="6">
    <source>
        <dbReference type="Proteomes" id="UP000582643"/>
    </source>
</evidence>
<dbReference type="AlphaFoldDB" id="A0A7W7XG34"/>
<dbReference type="PANTHER" id="PTHR37299">
    <property type="entry name" value="TRANSCRIPTIONAL REGULATOR-RELATED"/>
    <property type="match status" value="1"/>
</dbReference>
<dbReference type="GO" id="GO:0008270">
    <property type="term" value="F:zinc ion binding"/>
    <property type="evidence" value="ECO:0007669"/>
    <property type="project" value="InterPro"/>
</dbReference>
<evidence type="ECO:0000256" key="1">
    <source>
        <dbReference type="PROSITE-ProRule" id="PRU00169"/>
    </source>
</evidence>
<evidence type="ECO:0000259" key="3">
    <source>
        <dbReference type="PROSITE" id="PS50110"/>
    </source>
</evidence>
<dbReference type="InterPro" id="IPR010979">
    <property type="entry name" value="Ribosomal_uS13-like_H2TH"/>
</dbReference>
<feature type="compositionally biased region" description="Basic and acidic residues" evidence="2">
    <location>
        <begin position="130"/>
        <end position="141"/>
    </location>
</feature>
<reference evidence="5 6" key="1">
    <citation type="submission" date="2020-08" db="EMBL/GenBank/DDBJ databases">
        <title>Genomic Encyclopedia of Type Strains, Phase III (KMG-III): the genomes of soil and plant-associated and newly described type strains.</title>
        <authorList>
            <person name="Whitman W."/>
        </authorList>
    </citation>
    <scope>NUCLEOTIDE SEQUENCE [LARGE SCALE GENOMIC DNA]</scope>
    <source>
        <strain evidence="5 6">SFB5A</strain>
    </source>
</reference>
<dbReference type="Proteomes" id="UP000582643">
    <property type="component" value="Unassembled WGS sequence"/>
</dbReference>
<feature type="compositionally biased region" description="Basic residues" evidence="2">
    <location>
        <begin position="116"/>
        <end position="129"/>
    </location>
</feature>
<keyword evidence="5" id="KW-0238">DNA-binding</keyword>
<dbReference type="InterPro" id="IPR001789">
    <property type="entry name" value="Sig_transdc_resp-reg_receiver"/>
</dbReference>
<dbReference type="InterPro" id="IPR007492">
    <property type="entry name" value="LytTR_DNA-bd_dom"/>
</dbReference>
<dbReference type="SMART" id="SM00850">
    <property type="entry name" value="LytTR"/>
    <property type="match status" value="1"/>
</dbReference>
<gene>
    <name evidence="5" type="ORF">GGE06_007884</name>
</gene>
<dbReference type="InterPro" id="IPR015886">
    <property type="entry name" value="H2TH_FPG"/>
</dbReference>
<dbReference type="SMART" id="SM00448">
    <property type="entry name" value="REC"/>
    <property type="match status" value="1"/>
</dbReference>
<dbReference type="Pfam" id="PF00072">
    <property type="entry name" value="Response_reg"/>
    <property type="match status" value="1"/>
</dbReference>
<evidence type="ECO:0000256" key="2">
    <source>
        <dbReference type="SAM" id="MobiDB-lite"/>
    </source>
</evidence>
<organism evidence="5 6">
    <name type="scientific">Streptomyces nymphaeiformis</name>
    <dbReference type="NCBI Taxonomy" id="2663842"/>
    <lineage>
        <taxon>Bacteria</taxon>
        <taxon>Bacillati</taxon>
        <taxon>Actinomycetota</taxon>
        <taxon>Actinomycetes</taxon>
        <taxon>Kitasatosporales</taxon>
        <taxon>Streptomycetaceae</taxon>
        <taxon>Streptomyces</taxon>
    </lineage>
</organism>
<dbReference type="GO" id="GO:0003906">
    <property type="term" value="F:DNA-(apurinic or apyrimidinic site) endonuclease activity"/>
    <property type="evidence" value="ECO:0007669"/>
    <property type="project" value="InterPro"/>
</dbReference>
<comment type="caution">
    <text evidence="5">The sequence shown here is derived from an EMBL/GenBank/DDBJ whole genome shotgun (WGS) entry which is preliminary data.</text>
</comment>
<dbReference type="PROSITE" id="PS50110">
    <property type="entry name" value="RESPONSE_REGULATORY"/>
    <property type="match status" value="1"/>
</dbReference>
<dbReference type="Gene3D" id="2.40.50.1020">
    <property type="entry name" value="LytTr DNA-binding domain"/>
    <property type="match status" value="1"/>
</dbReference>
<keyword evidence="6" id="KW-1185">Reference proteome</keyword>
<dbReference type="Gene3D" id="1.10.8.50">
    <property type="match status" value="1"/>
</dbReference>
<feature type="region of interest" description="Disordered" evidence="2">
    <location>
        <begin position="94"/>
        <end position="208"/>
    </location>
</feature>
<dbReference type="Gene3D" id="3.40.50.2300">
    <property type="match status" value="1"/>
</dbReference>
<dbReference type="SMART" id="SM01232">
    <property type="entry name" value="H2TH"/>
    <property type="match status" value="1"/>
</dbReference>
<feature type="domain" description="HTH LytTR-type" evidence="4">
    <location>
        <begin position="358"/>
        <end position="460"/>
    </location>
</feature>
<feature type="domain" description="Response regulatory" evidence="3">
    <location>
        <begin position="218"/>
        <end position="341"/>
    </location>
</feature>
<feature type="compositionally biased region" description="Basic residues" evidence="2">
    <location>
        <begin position="142"/>
        <end position="159"/>
    </location>
</feature>
<keyword evidence="1" id="KW-0597">Phosphoprotein</keyword>
<dbReference type="GO" id="GO:0000156">
    <property type="term" value="F:phosphorelay response regulator activity"/>
    <property type="evidence" value="ECO:0007669"/>
    <property type="project" value="InterPro"/>
</dbReference>
<name>A0A7W7XG34_9ACTN</name>
<proteinExistence type="predicted"/>
<dbReference type="EMBL" id="JACHJY010000015">
    <property type="protein sequence ID" value="MBB4986912.1"/>
    <property type="molecule type" value="Genomic_DNA"/>
</dbReference>
<evidence type="ECO:0000313" key="5">
    <source>
        <dbReference type="EMBL" id="MBB4986912.1"/>
    </source>
</evidence>
<dbReference type="Pfam" id="PF06831">
    <property type="entry name" value="H2TH"/>
    <property type="match status" value="1"/>
</dbReference>
<dbReference type="GO" id="GO:0005840">
    <property type="term" value="C:ribosome"/>
    <property type="evidence" value="ECO:0007669"/>
    <property type="project" value="UniProtKB-KW"/>
</dbReference>
<dbReference type="PANTHER" id="PTHR37299:SF1">
    <property type="entry name" value="STAGE 0 SPORULATION PROTEIN A HOMOLOG"/>
    <property type="match status" value="1"/>
</dbReference>